<evidence type="ECO:0000256" key="1">
    <source>
        <dbReference type="ARBA" id="ARBA00012274"/>
    </source>
</evidence>
<reference evidence="2" key="1">
    <citation type="submission" date="2017-12" db="EMBL/GenBank/DDBJ databases">
        <authorList>
            <person name="Katneni V.K."/>
            <person name="Shekhar M.S."/>
            <person name="Otta S.K."/>
            <person name="Karthic K."/>
            <person name="Jangam A.K."/>
            <person name="Gopikrishna G."/>
            <person name="Vijayan K.K."/>
        </authorList>
    </citation>
    <scope>NUCLEOTIDE SEQUENCE [LARGE SCALE GENOMIC DNA]</scope>
    <source>
        <strain evidence="2">IN_AP4RU</strain>
    </source>
</reference>
<dbReference type="EC" id="1.17.4.1" evidence="1"/>
<sequence>MSQYIEFVADKLLVEMGLEKHYNVTNPFPFMDNISSRIRPTF</sequence>
<dbReference type="Proteomes" id="UP000267352">
    <property type="component" value="Segment"/>
</dbReference>
<dbReference type="UniPathway" id="UPA00326"/>
<protein>
    <recommendedName>
        <fullName evidence="1">ribonucleoside-diphosphate reductase</fullName>
        <ecNumber evidence="1">1.17.4.1</ecNumber>
    </recommendedName>
</protein>
<reference evidence="2" key="2">
    <citation type="journal article" date="2018" name="Genome Announc.">
        <title>First Report of a Complete Genome Sequence of White spot syndrome virus from India.</title>
        <authorList>
            <person name="Vinaya Kumar K."/>
            <person name="Shekhar M.S."/>
            <person name="Otta S.K."/>
            <person name="Karthic K."/>
            <person name="Ashok Kumar J."/>
            <person name="Gopikrishna G."/>
            <person name="Vijayan K.K."/>
        </authorList>
    </citation>
    <scope>NUCLEOTIDE SEQUENCE</scope>
    <source>
        <strain evidence="2">IN_AP4RU</strain>
    </source>
</reference>
<dbReference type="SUPFAM" id="SSF47240">
    <property type="entry name" value="Ferritin-like"/>
    <property type="match status" value="1"/>
</dbReference>
<dbReference type="InterPro" id="IPR012348">
    <property type="entry name" value="RNR-like"/>
</dbReference>
<organism evidence="2">
    <name type="scientific">White spot syndrome virus</name>
    <dbReference type="NCBI Taxonomy" id="342409"/>
    <lineage>
        <taxon>Viruses</taxon>
        <taxon>Viruses incertae sedis</taxon>
        <taxon>Naldaviricetes</taxon>
        <taxon>Nimaviridae</taxon>
        <taxon>Whispovirus</taxon>
    </lineage>
</organism>
<accession>A0A2I6SCC2</accession>
<proteinExistence type="predicted"/>
<evidence type="ECO:0000313" key="2">
    <source>
        <dbReference type="EMBL" id="AUO15214.1"/>
    </source>
</evidence>
<dbReference type="InterPro" id="IPR009078">
    <property type="entry name" value="Ferritin-like_SF"/>
</dbReference>
<dbReference type="GO" id="GO:0004748">
    <property type="term" value="F:ribonucleoside-diphosphate reductase activity, thioredoxin disulfide as acceptor"/>
    <property type="evidence" value="ECO:0007669"/>
    <property type="project" value="UniProtKB-EC"/>
</dbReference>
<dbReference type="Gene3D" id="1.10.620.20">
    <property type="entry name" value="Ribonucleotide Reductase, subunit A"/>
    <property type="match status" value="1"/>
</dbReference>
<name>A0A2I6SCC2_9VIRU</name>
<dbReference type="EMBL" id="MG702567">
    <property type="protein sequence ID" value="AUO15214.1"/>
    <property type="molecule type" value="Genomic_DNA"/>
</dbReference>